<evidence type="ECO:0000313" key="2">
    <source>
        <dbReference type="EMBL" id="MYD90627.1"/>
    </source>
</evidence>
<evidence type="ECO:0000256" key="1">
    <source>
        <dbReference type="SAM" id="Phobius"/>
    </source>
</evidence>
<protein>
    <submittedName>
        <fullName evidence="2">Uncharacterized protein</fullName>
    </submittedName>
</protein>
<accession>A0A6B1DU91</accession>
<gene>
    <name evidence="2" type="ORF">F4Y08_09880</name>
</gene>
<keyword evidence="1" id="KW-1133">Transmembrane helix</keyword>
<organism evidence="2">
    <name type="scientific">Caldilineaceae bacterium SB0662_bin_9</name>
    <dbReference type="NCBI Taxonomy" id="2605258"/>
    <lineage>
        <taxon>Bacteria</taxon>
        <taxon>Bacillati</taxon>
        <taxon>Chloroflexota</taxon>
        <taxon>Caldilineae</taxon>
        <taxon>Caldilineales</taxon>
        <taxon>Caldilineaceae</taxon>
    </lineage>
</organism>
<name>A0A6B1DU91_9CHLR</name>
<reference evidence="2" key="1">
    <citation type="submission" date="2019-09" db="EMBL/GenBank/DDBJ databases">
        <title>Characterisation of the sponge microbiome using genome-centric metagenomics.</title>
        <authorList>
            <person name="Engelberts J.P."/>
            <person name="Robbins S.J."/>
            <person name="De Goeij J.M."/>
            <person name="Aranda M."/>
            <person name="Bell S.C."/>
            <person name="Webster N.S."/>
        </authorList>
    </citation>
    <scope>NUCLEOTIDE SEQUENCE</scope>
    <source>
        <strain evidence="2">SB0662_bin_9</strain>
    </source>
</reference>
<keyword evidence="1" id="KW-0812">Transmembrane</keyword>
<dbReference type="AlphaFoldDB" id="A0A6B1DU91"/>
<feature type="transmembrane region" description="Helical" evidence="1">
    <location>
        <begin position="105"/>
        <end position="126"/>
    </location>
</feature>
<feature type="transmembrane region" description="Helical" evidence="1">
    <location>
        <begin position="35"/>
        <end position="55"/>
    </location>
</feature>
<comment type="caution">
    <text evidence="2">The sequence shown here is derived from an EMBL/GenBank/DDBJ whole genome shotgun (WGS) entry which is preliminary data.</text>
</comment>
<proteinExistence type="predicted"/>
<dbReference type="EMBL" id="VXPY01000070">
    <property type="protein sequence ID" value="MYD90627.1"/>
    <property type="molecule type" value="Genomic_DNA"/>
</dbReference>
<keyword evidence="1" id="KW-0472">Membrane</keyword>
<sequence length="133" mass="14682">MWRKGLSLLCGLTALLVAGNWLFFAVNQEASQVIWDYVADPAVLVLLGLTVLVNVRNSLQVRNNPGTHLTQLPRDIITALEAMVGFRYLLQYVDKMAASLEPVDGLWAYLDSIVVVVLVAEAIALWRSANQSD</sequence>